<organism evidence="1 2">
    <name type="scientific">Tenacibaculum tangerinum</name>
    <dbReference type="NCBI Taxonomy" id="3038772"/>
    <lineage>
        <taxon>Bacteria</taxon>
        <taxon>Pseudomonadati</taxon>
        <taxon>Bacteroidota</taxon>
        <taxon>Flavobacteriia</taxon>
        <taxon>Flavobacteriales</taxon>
        <taxon>Flavobacteriaceae</taxon>
        <taxon>Tenacibaculum</taxon>
    </lineage>
</organism>
<dbReference type="RefSeq" id="WP_279652050.1">
    <property type="nucleotide sequence ID" value="NZ_CP122539.1"/>
</dbReference>
<name>A0ABY8L425_9FLAO</name>
<dbReference type="Gene3D" id="2.40.160.60">
    <property type="entry name" value="Outer membrane protein transport protein (OMPP1/FadL/TodX)"/>
    <property type="match status" value="1"/>
</dbReference>
<evidence type="ECO:0000313" key="2">
    <source>
        <dbReference type="Proteomes" id="UP001232001"/>
    </source>
</evidence>
<reference evidence="1 2" key="1">
    <citation type="submission" date="2023-04" db="EMBL/GenBank/DDBJ databases">
        <title>Tenacibaculum tangerinum sp. nov., isolated from sea tidal flat of South Korea.</title>
        <authorList>
            <person name="Lee S.H."/>
            <person name="Kim J.-J."/>
        </authorList>
    </citation>
    <scope>NUCLEOTIDE SEQUENCE [LARGE SCALE GENOMIC DNA]</scope>
    <source>
        <strain evidence="1 2">GRR-S3-23</strain>
    </source>
</reference>
<protein>
    <recommendedName>
        <fullName evidence="3">DUF5723 domain-containing protein</fullName>
    </recommendedName>
</protein>
<proteinExistence type="predicted"/>
<dbReference type="Proteomes" id="UP001232001">
    <property type="component" value="Chromosome"/>
</dbReference>
<sequence>MFRFHIHILLFVLVNSAVFFGQQNYKYENFGDKSIVLNGNVTGSVSDLGATYYNPARLTTITEPLFSVNGKIYQLNVTKIEDFVNSGKTLKSSEFSGLPQMVAGTFQLKNLDNHYFAYSLLSKNRSDISTTYRTGLQNADKGLRLLGIDRYTGTVSIGSKIREEWYGGSWATKLTERFSVGVSVYFSAYEYSGNNNIEYSAITEDSSVALYRSKIGFLQKSYGFLGKVGFSYTFPKVSFGLNINVPYMELIGEGNFNQEEFLSGFDSAKDRFSANRFNDLNAKRKYPLGIQIGSGIRIKKIYCT</sequence>
<keyword evidence="2" id="KW-1185">Reference proteome</keyword>
<dbReference type="EMBL" id="CP122539">
    <property type="protein sequence ID" value="WGH76181.1"/>
    <property type="molecule type" value="Genomic_DNA"/>
</dbReference>
<accession>A0ABY8L425</accession>
<evidence type="ECO:0000313" key="1">
    <source>
        <dbReference type="EMBL" id="WGH76181.1"/>
    </source>
</evidence>
<evidence type="ECO:0008006" key="3">
    <source>
        <dbReference type="Google" id="ProtNLM"/>
    </source>
</evidence>
<gene>
    <name evidence="1" type="ORF">P8625_03155</name>
</gene>